<dbReference type="SMART" id="SM00220">
    <property type="entry name" value="S_TKc"/>
    <property type="match status" value="1"/>
</dbReference>
<feature type="compositionally biased region" description="Basic and acidic residues" evidence="8">
    <location>
        <begin position="351"/>
        <end position="371"/>
    </location>
</feature>
<evidence type="ECO:0000256" key="6">
    <source>
        <dbReference type="ARBA" id="ARBA00022840"/>
    </source>
</evidence>
<evidence type="ECO:0000256" key="2">
    <source>
        <dbReference type="ARBA" id="ARBA00012513"/>
    </source>
</evidence>
<sequence length="622" mass="66450">MDQDPTGSGVRPDRDGASTLDLSGRCVGSSYILVRPIGQGATGTVWRGVDRASGEPVAVKLLHESLLRQPKLVTRFVQERTILLMLRHRNVVRVRDLFSVGESLGLVMDLVSGGSLREYLREHHTLGPGEAARLAAQVAAALAEAHELGIIHRDLKPDNILLHRTDGELDTRLTDFGIARVLNTPSLTTTHAVVGTPHYMAPEAFHSATVSPAADIYALGVLLYEMVCGRPPYDSDTVHDLMRLHLEGNPERLPGVPDPLWEIITACLEQKPRLRPTAGELIADLSAVARAAGDAPALPRPERSADEPASSPSARVADELASSRSVRAADELALSRSVRSGDEPASSRPSRAGDELKVAEKPRGRDPEVPKPVHPSLTGVRLPVPRRRNQPASWRWGRPWATIAVISAAMLASGVATTAWHLVRTPGEQSGAAAAQPMLPAARPSGPVAASRSAPAVRTTEPRKPAAERRRPAGSAVAAQALAPVRPAGSRKSSPKPRVKEAQPYGPYACEREFGMAGFTPLVVSPCHSLGSRVRIQAKLTAPTPGDGRIAVALQDLSTGRTVGTPKVCSGLTFTKAQPTRLCGPLTVDPPKGRRYQVIMSWTFGHSRYGGAKVARGSAFDW</sequence>
<organism evidence="10 11">
    <name type="scientific">Actinoplanes auranticolor</name>
    <dbReference type="NCBI Taxonomy" id="47988"/>
    <lineage>
        <taxon>Bacteria</taxon>
        <taxon>Bacillati</taxon>
        <taxon>Actinomycetota</taxon>
        <taxon>Actinomycetes</taxon>
        <taxon>Micromonosporales</taxon>
        <taxon>Micromonosporaceae</taxon>
        <taxon>Actinoplanes</taxon>
    </lineage>
</organism>
<dbReference type="Proteomes" id="UP000681340">
    <property type="component" value="Unassembled WGS sequence"/>
</dbReference>
<gene>
    <name evidence="10" type="ORF">Aau02nite_27540</name>
</gene>
<evidence type="ECO:0000256" key="1">
    <source>
        <dbReference type="ARBA" id="ARBA00010886"/>
    </source>
</evidence>
<keyword evidence="3" id="KW-0808">Transferase</keyword>
<evidence type="ECO:0000256" key="4">
    <source>
        <dbReference type="ARBA" id="ARBA00022741"/>
    </source>
</evidence>
<keyword evidence="11" id="KW-1185">Reference proteome</keyword>
<dbReference type="InterPro" id="IPR017441">
    <property type="entry name" value="Protein_kinase_ATP_BS"/>
</dbReference>
<dbReference type="AlphaFoldDB" id="A0A919S9N2"/>
<dbReference type="InterPro" id="IPR000719">
    <property type="entry name" value="Prot_kinase_dom"/>
</dbReference>
<feature type="region of interest" description="Disordered" evidence="8">
    <location>
        <begin position="431"/>
        <end position="503"/>
    </location>
</feature>
<evidence type="ECO:0000256" key="7">
    <source>
        <dbReference type="PROSITE-ProRule" id="PRU10141"/>
    </source>
</evidence>
<dbReference type="PANTHER" id="PTHR43671:SF13">
    <property type="entry name" value="SERINE_THREONINE-PROTEIN KINASE NEK2"/>
    <property type="match status" value="1"/>
</dbReference>
<dbReference type="InterPro" id="IPR011009">
    <property type="entry name" value="Kinase-like_dom_sf"/>
</dbReference>
<feature type="compositionally biased region" description="Low complexity" evidence="8">
    <location>
        <begin position="432"/>
        <end position="444"/>
    </location>
</feature>
<dbReference type="InterPro" id="IPR050660">
    <property type="entry name" value="NEK_Ser/Thr_kinase"/>
</dbReference>
<dbReference type="SUPFAM" id="SSF56112">
    <property type="entry name" value="Protein kinase-like (PK-like)"/>
    <property type="match status" value="1"/>
</dbReference>
<evidence type="ECO:0000256" key="8">
    <source>
        <dbReference type="SAM" id="MobiDB-lite"/>
    </source>
</evidence>
<dbReference type="Pfam" id="PF00069">
    <property type="entry name" value="Pkinase"/>
    <property type="match status" value="1"/>
</dbReference>
<dbReference type="GO" id="GO:0004674">
    <property type="term" value="F:protein serine/threonine kinase activity"/>
    <property type="evidence" value="ECO:0007669"/>
    <property type="project" value="UniProtKB-EC"/>
</dbReference>
<comment type="similarity">
    <text evidence="1">Belongs to the protein kinase superfamily. NEK Ser/Thr protein kinase family. NIMA subfamily.</text>
</comment>
<dbReference type="GO" id="GO:0005524">
    <property type="term" value="F:ATP binding"/>
    <property type="evidence" value="ECO:0007669"/>
    <property type="project" value="UniProtKB-UniRule"/>
</dbReference>
<comment type="caution">
    <text evidence="10">The sequence shown here is derived from an EMBL/GenBank/DDBJ whole genome shotgun (WGS) entry which is preliminary data.</text>
</comment>
<evidence type="ECO:0000256" key="3">
    <source>
        <dbReference type="ARBA" id="ARBA00022679"/>
    </source>
</evidence>
<dbReference type="PROSITE" id="PS00107">
    <property type="entry name" value="PROTEIN_KINASE_ATP"/>
    <property type="match status" value="1"/>
</dbReference>
<dbReference type="InterPro" id="IPR008271">
    <property type="entry name" value="Ser/Thr_kinase_AS"/>
</dbReference>
<keyword evidence="5" id="KW-0418">Kinase</keyword>
<evidence type="ECO:0000313" key="10">
    <source>
        <dbReference type="EMBL" id="GIM67502.1"/>
    </source>
</evidence>
<dbReference type="PROSITE" id="PS00108">
    <property type="entry name" value="PROTEIN_KINASE_ST"/>
    <property type="match status" value="1"/>
</dbReference>
<feature type="binding site" evidence="7">
    <location>
        <position position="60"/>
    </location>
    <ligand>
        <name>ATP</name>
        <dbReference type="ChEBI" id="CHEBI:30616"/>
    </ligand>
</feature>
<keyword evidence="4 7" id="KW-0547">Nucleotide-binding</keyword>
<name>A0A919S9N2_9ACTN</name>
<feature type="region of interest" description="Disordered" evidence="8">
    <location>
        <begin position="335"/>
        <end position="384"/>
    </location>
</feature>
<feature type="compositionally biased region" description="Basic and acidic residues" evidence="8">
    <location>
        <begin position="460"/>
        <end position="471"/>
    </location>
</feature>
<dbReference type="Gene3D" id="1.10.510.10">
    <property type="entry name" value="Transferase(Phosphotransferase) domain 1"/>
    <property type="match status" value="1"/>
</dbReference>
<dbReference type="PANTHER" id="PTHR43671">
    <property type="entry name" value="SERINE/THREONINE-PROTEIN KINASE NEK"/>
    <property type="match status" value="1"/>
</dbReference>
<dbReference type="CDD" id="cd14014">
    <property type="entry name" value="STKc_PknB_like"/>
    <property type="match status" value="1"/>
</dbReference>
<accession>A0A919S9N2</accession>
<feature type="domain" description="Protein kinase" evidence="9">
    <location>
        <begin position="31"/>
        <end position="288"/>
    </location>
</feature>
<dbReference type="EC" id="2.7.11.1" evidence="2"/>
<reference evidence="10" key="1">
    <citation type="submission" date="2021-03" db="EMBL/GenBank/DDBJ databases">
        <title>Whole genome shotgun sequence of Actinoplanes auranticolor NBRC 12245.</title>
        <authorList>
            <person name="Komaki H."/>
            <person name="Tamura T."/>
        </authorList>
    </citation>
    <scope>NUCLEOTIDE SEQUENCE</scope>
    <source>
        <strain evidence="10">NBRC 12245</strain>
    </source>
</reference>
<evidence type="ECO:0000256" key="5">
    <source>
        <dbReference type="ARBA" id="ARBA00022777"/>
    </source>
</evidence>
<protein>
    <recommendedName>
        <fullName evidence="2">non-specific serine/threonine protein kinase</fullName>
        <ecNumber evidence="2">2.7.11.1</ecNumber>
    </recommendedName>
</protein>
<keyword evidence="6 7" id="KW-0067">ATP-binding</keyword>
<evidence type="ECO:0000259" key="9">
    <source>
        <dbReference type="PROSITE" id="PS50011"/>
    </source>
</evidence>
<evidence type="ECO:0000313" key="11">
    <source>
        <dbReference type="Proteomes" id="UP000681340"/>
    </source>
</evidence>
<dbReference type="EMBL" id="BOQL01000022">
    <property type="protein sequence ID" value="GIM67502.1"/>
    <property type="molecule type" value="Genomic_DNA"/>
</dbReference>
<dbReference type="PROSITE" id="PS50011">
    <property type="entry name" value="PROTEIN_KINASE_DOM"/>
    <property type="match status" value="1"/>
</dbReference>
<feature type="region of interest" description="Disordered" evidence="8">
    <location>
        <begin position="293"/>
        <end position="322"/>
    </location>
</feature>
<proteinExistence type="inferred from homology"/>
<dbReference type="RefSeq" id="WP_281420977.1">
    <property type="nucleotide sequence ID" value="NZ_BAABEA010000005.1"/>
</dbReference>